<protein>
    <submittedName>
        <fullName evidence="1">Toxin</fullName>
    </submittedName>
</protein>
<proteinExistence type="predicted"/>
<dbReference type="KEGG" id="pory:EJA05_02070"/>
<dbReference type="OrthoDB" id="197283at2"/>
<name>A0A3Q8TXS2_9PSED</name>
<reference evidence="1 2" key="1">
    <citation type="submission" date="2018-12" db="EMBL/GenBank/DDBJ databases">
        <authorList>
            <person name="Li S."/>
            <person name="Yang R."/>
            <person name="Chen G."/>
            <person name="Zou L."/>
            <person name="Zhang C."/>
            <person name="Chen Y."/>
            <person name="Liu Z."/>
            <person name="Li Y."/>
            <person name="Yan Y."/>
            <person name="Huang M."/>
            <person name="Chen T."/>
        </authorList>
    </citation>
    <scope>NUCLEOTIDE SEQUENCE [LARGE SCALE GENOMIC DNA]</scope>
    <source>
        <strain evidence="1 2">1257</strain>
    </source>
</reference>
<dbReference type="InterPro" id="IPR009387">
    <property type="entry name" value="HigB-2"/>
</dbReference>
<organism evidence="1 2">
    <name type="scientific">Pseudomonas entomophila</name>
    <dbReference type="NCBI Taxonomy" id="312306"/>
    <lineage>
        <taxon>Bacteria</taxon>
        <taxon>Pseudomonadati</taxon>
        <taxon>Pseudomonadota</taxon>
        <taxon>Gammaproteobacteria</taxon>
        <taxon>Pseudomonadales</taxon>
        <taxon>Pseudomonadaceae</taxon>
        <taxon>Pseudomonas</taxon>
    </lineage>
</organism>
<dbReference type="AlphaFoldDB" id="A0A3Q8TXS2"/>
<gene>
    <name evidence="1" type="ORF">EJA05_02070</name>
</gene>
<dbReference type="PIRSF" id="PIRSF039032">
    <property type="entry name" value="HigB-2"/>
    <property type="match status" value="1"/>
</dbReference>
<accession>A0A3Q8TXS2</accession>
<evidence type="ECO:0000313" key="1">
    <source>
        <dbReference type="EMBL" id="AZL66601.1"/>
    </source>
</evidence>
<evidence type="ECO:0000313" key="2">
    <source>
        <dbReference type="Proteomes" id="UP000268230"/>
    </source>
</evidence>
<dbReference type="EMBL" id="CP034338">
    <property type="protein sequence ID" value="AZL66601.1"/>
    <property type="molecule type" value="Genomic_DNA"/>
</dbReference>
<sequence>MDALFVELPAFERYRPQLLDDEDFRLLQRLLLMHPHAGDVIKGTGGLRKVRFADTQRHKGKRGGTRIIYYWRSTGQQFWLFTLYGKDVQDDLTAQQRQALKHLLEREYLMRTTNATQHLH</sequence>
<dbReference type="Proteomes" id="UP000268230">
    <property type="component" value="Chromosome"/>
</dbReference>